<protein>
    <submittedName>
        <fullName evidence="3">Cytochrome P450</fullName>
    </submittedName>
</protein>
<organism evidence="3 4">
    <name type="scientific">Arthrobacter sulfonylureivorans</name>
    <dbReference type="NCBI Taxonomy" id="2486855"/>
    <lineage>
        <taxon>Bacteria</taxon>
        <taxon>Bacillati</taxon>
        <taxon>Actinomycetota</taxon>
        <taxon>Actinomycetes</taxon>
        <taxon>Micrococcales</taxon>
        <taxon>Micrococcaceae</taxon>
        <taxon>Arthrobacter</taxon>
    </lineage>
</organism>
<dbReference type="PRINTS" id="PR00359">
    <property type="entry name" value="BP450"/>
</dbReference>
<keyword evidence="2" id="KW-0503">Monooxygenase</keyword>
<dbReference type="PANTHER" id="PTHR46696">
    <property type="entry name" value="P450, PUTATIVE (EUROFUNG)-RELATED"/>
    <property type="match status" value="1"/>
</dbReference>
<reference evidence="3 4" key="1">
    <citation type="submission" date="2022-03" db="EMBL/GenBank/DDBJ databases">
        <title>Isotopic signatures of nitrous oxide derived from detoxification processes.</title>
        <authorList>
            <person name="Behrendt U."/>
            <person name="Buchen C."/>
            <person name="Well R."/>
            <person name="Ulrich A."/>
            <person name="Rohe L."/>
            <person name="Kolb S."/>
            <person name="Schloter M."/>
            <person name="Horn M.A."/>
            <person name="Augustin J."/>
        </authorList>
    </citation>
    <scope>NUCLEOTIDE SEQUENCE [LARGE SCALE GENOMIC DNA]</scope>
    <source>
        <strain evidence="3 4">S4-C24</strain>
    </source>
</reference>
<dbReference type="SUPFAM" id="SSF48264">
    <property type="entry name" value="Cytochrome P450"/>
    <property type="match status" value="1"/>
</dbReference>
<keyword evidence="2" id="KW-0408">Iron</keyword>
<keyword evidence="2" id="KW-0349">Heme</keyword>
<dbReference type="InterPro" id="IPR036396">
    <property type="entry name" value="Cyt_P450_sf"/>
</dbReference>
<dbReference type="EMBL" id="CP093326">
    <property type="protein sequence ID" value="UNK45939.1"/>
    <property type="molecule type" value="Genomic_DNA"/>
</dbReference>
<evidence type="ECO:0000256" key="1">
    <source>
        <dbReference type="ARBA" id="ARBA00010617"/>
    </source>
</evidence>
<dbReference type="InterPro" id="IPR001128">
    <property type="entry name" value="Cyt_P450"/>
</dbReference>
<dbReference type="PROSITE" id="PS00086">
    <property type="entry name" value="CYTOCHROME_P450"/>
    <property type="match status" value="1"/>
</dbReference>
<accession>A0ABY3W6M2</accession>
<keyword evidence="2" id="KW-0479">Metal-binding</keyword>
<dbReference type="Pfam" id="PF00067">
    <property type="entry name" value="p450"/>
    <property type="match status" value="1"/>
</dbReference>
<gene>
    <name evidence="3" type="ORF">MNQ99_00680</name>
</gene>
<evidence type="ECO:0000313" key="3">
    <source>
        <dbReference type="EMBL" id="UNK45939.1"/>
    </source>
</evidence>
<keyword evidence="2" id="KW-0560">Oxidoreductase</keyword>
<sequence>MVAVLQTSDIDLWSDEVLLDPYPVFTELREQAAAVRLEKNDVWVLTRYQEIREALGNWEAFSSTAVAFNPDMNGALIGTSLATDPPQHEALRSALTENLSPRALRKLKASIDQKADDLVAGVVERGSFDAISDLARELPLQVVLDLIGVQGDVRDKILDWGAAAFNVLGPMNERTAQNFPLAGELFHWATTLQREELVEGSMGRAIFDAGHRGEIPAANCGKIVHQYVAAGLDTTIAAIGNAIAAFGANPDQYELLRQDASLIPAAFNETLRYEALMHAQGRGTTKDVDVDGTIIPAGSQVALLFCAGNRDPRHYQDPDTFLVERNPIDHLSFGYGVHGCAGQGLARLEAFAVLDALRRRVKAFTVGEGVRKINNSSRGLDSLPVLEVVPA</sequence>
<evidence type="ECO:0000313" key="4">
    <source>
        <dbReference type="Proteomes" id="UP000829069"/>
    </source>
</evidence>
<dbReference type="PRINTS" id="PR00385">
    <property type="entry name" value="P450"/>
</dbReference>
<dbReference type="RefSeq" id="WP_241914067.1">
    <property type="nucleotide sequence ID" value="NZ_CP093326.1"/>
</dbReference>
<name>A0ABY3W6M2_9MICC</name>
<dbReference type="Proteomes" id="UP000829069">
    <property type="component" value="Chromosome"/>
</dbReference>
<dbReference type="Gene3D" id="1.10.630.10">
    <property type="entry name" value="Cytochrome P450"/>
    <property type="match status" value="1"/>
</dbReference>
<dbReference type="InterPro" id="IPR017972">
    <property type="entry name" value="Cyt_P450_CS"/>
</dbReference>
<comment type="similarity">
    <text evidence="1 2">Belongs to the cytochrome P450 family.</text>
</comment>
<dbReference type="PANTHER" id="PTHR46696:SF1">
    <property type="entry name" value="CYTOCHROME P450 YJIB-RELATED"/>
    <property type="match status" value="1"/>
</dbReference>
<keyword evidence="4" id="KW-1185">Reference proteome</keyword>
<proteinExistence type="inferred from homology"/>
<dbReference type="InterPro" id="IPR002397">
    <property type="entry name" value="Cyt_P450_B"/>
</dbReference>
<evidence type="ECO:0000256" key="2">
    <source>
        <dbReference type="RuleBase" id="RU000461"/>
    </source>
</evidence>